<name>A0A4Z1E0T5_9MICO</name>
<dbReference type="AlphaFoldDB" id="A0A4Z1E0T5"/>
<keyword evidence="2" id="KW-1185">Reference proteome</keyword>
<evidence type="ECO:0000313" key="1">
    <source>
        <dbReference type="EMBL" id="TGO04262.1"/>
    </source>
</evidence>
<dbReference type="OrthoDB" id="9790578at2"/>
<proteinExistence type="predicted"/>
<organism evidence="1 2">
    <name type="scientific">Serinibacter arcticus</name>
    <dbReference type="NCBI Taxonomy" id="1655435"/>
    <lineage>
        <taxon>Bacteria</taxon>
        <taxon>Bacillati</taxon>
        <taxon>Actinomycetota</taxon>
        <taxon>Actinomycetes</taxon>
        <taxon>Micrococcales</taxon>
        <taxon>Beutenbergiaceae</taxon>
        <taxon>Serinibacter</taxon>
    </lineage>
</organism>
<dbReference type="Proteomes" id="UP000297318">
    <property type="component" value="Unassembled WGS sequence"/>
</dbReference>
<protein>
    <recommendedName>
        <fullName evidence="3">3-methyladenine DNA glycosylase</fullName>
    </recommendedName>
</protein>
<dbReference type="EMBL" id="RHPJ01000003">
    <property type="protein sequence ID" value="TGO04262.1"/>
    <property type="molecule type" value="Genomic_DNA"/>
</dbReference>
<gene>
    <name evidence="1" type="ORF">SERN_1855</name>
</gene>
<reference evidence="1 2" key="1">
    <citation type="submission" date="2018-11" db="EMBL/GenBank/DDBJ databases">
        <title>Complete genome sequencing of the Actinobacteria Serinibacter sp. K3-2.</title>
        <authorList>
            <person name="Rakitin A.L."/>
            <person name="Beletsky A.V."/>
            <person name="Mardanov A.V."/>
            <person name="Ravin N.V."/>
            <person name="Gromova A.S."/>
            <person name="Filippova S.N."/>
            <person name="Gal'Chenko V.F."/>
        </authorList>
    </citation>
    <scope>NUCLEOTIDE SEQUENCE [LARGE SCALE GENOMIC DNA]</scope>
    <source>
        <strain evidence="1 2">K3-2</strain>
    </source>
</reference>
<accession>A0A4Z1E0T5</accession>
<dbReference type="RefSeq" id="WP_135849891.1">
    <property type="nucleotide sequence ID" value="NZ_RHPJ01000003.1"/>
</dbReference>
<sequence>MSLAPGTTAAATTTATTTLARPDWRRAEAAHVARAENLTGAYRDRRARGATHAVEDFLFTYYPVKPGLLARWSPGVGVALADAADSRLATVRWFVEHDGVVALDPRTFLADRGGAVRFHRTLLAAVEERPARFDCFGLHEWAMVYGEAPGEHRHALPLRLGERGTDEVVRSHRLVCSHIDAFRFFTDAAQPLNATTPTRETQVELDQGGCLHVGMDLLKTAIHLGPAVPGELALDAFALARDIRVLDMRASPYDVSSFGLEPVAIETPAGKAAYVAAQRDLAERSAPVRRRLLRVCETLLDSPAP</sequence>
<evidence type="ECO:0000313" key="2">
    <source>
        <dbReference type="Proteomes" id="UP000297318"/>
    </source>
</evidence>
<evidence type="ECO:0008006" key="3">
    <source>
        <dbReference type="Google" id="ProtNLM"/>
    </source>
</evidence>
<comment type="caution">
    <text evidence="1">The sequence shown here is derived from an EMBL/GenBank/DDBJ whole genome shotgun (WGS) entry which is preliminary data.</text>
</comment>